<keyword evidence="4" id="KW-1185">Reference proteome</keyword>
<gene>
    <name evidence="3" type="ORF">TELCIR_22045</name>
</gene>
<dbReference type="OrthoDB" id="2017974at2759"/>
<dbReference type="Pfam" id="PF13638">
    <property type="entry name" value="PIN_4"/>
    <property type="match status" value="1"/>
</dbReference>
<protein>
    <recommendedName>
        <fullName evidence="2">PIN domain-containing protein</fullName>
    </recommendedName>
</protein>
<feature type="non-terminal residue" evidence="3">
    <location>
        <position position="1"/>
    </location>
</feature>
<evidence type="ECO:0000313" key="4">
    <source>
        <dbReference type="Proteomes" id="UP000230423"/>
    </source>
</evidence>
<evidence type="ECO:0000313" key="3">
    <source>
        <dbReference type="EMBL" id="PIO56555.1"/>
    </source>
</evidence>
<accession>A0A2G9TF30</accession>
<feature type="domain" description="PIN" evidence="2">
    <location>
        <begin position="11"/>
        <end position="61"/>
    </location>
</feature>
<sequence>SRHGVDGILASNNDERILRCAYRIQTALPPDCRHADKILFVTDDCNLLLKAAAHSVKCMSSENYCKLMDQSRIPEGPEEPMDVDPAPEQSP</sequence>
<evidence type="ECO:0000259" key="2">
    <source>
        <dbReference type="Pfam" id="PF13638"/>
    </source>
</evidence>
<reference evidence="3 4" key="1">
    <citation type="submission" date="2015-09" db="EMBL/GenBank/DDBJ databases">
        <title>Draft genome of the parasitic nematode Teladorsagia circumcincta isolate WARC Sus (inbred).</title>
        <authorList>
            <person name="Mitreva M."/>
        </authorList>
    </citation>
    <scope>NUCLEOTIDE SEQUENCE [LARGE SCALE GENOMIC DNA]</scope>
    <source>
        <strain evidence="3 4">S</strain>
    </source>
</reference>
<feature type="region of interest" description="Disordered" evidence="1">
    <location>
        <begin position="69"/>
        <end position="91"/>
    </location>
</feature>
<dbReference type="AlphaFoldDB" id="A0A2G9TF30"/>
<dbReference type="Gene3D" id="3.40.50.1010">
    <property type="entry name" value="5'-nuclease"/>
    <property type="match status" value="1"/>
</dbReference>
<dbReference type="Proteomes" id="UP000230423">
    <property type="component" value="Unassembled WGS sequence"/>
</dbReference>
<feature type="non-terminal residue" evidence="3">
    <location>
        <position position="91"/>
    </location>
</feature>
<dbReference type="EMBL" id="KZ374991">
    <property type="protein sequence ID" value="PIO56555.1"/>
    <property type="molecule type" value="Genomic_DNA"/>
</dbReference>
<organism evidence="3 4">
    <name type="scientific">Teladorsagia circumcincta</name>
    <name type="common">Brown stomach worm</name>
    <name type="synonym">Ostertagia circumcincta</name>
    <dbReference type="NCBI Taxonomy" id="45464"/>
    <lineage>
        <taxon>Eukaryota</taxon>
        <taxon>Metazoa</taxon>
        <taxon>Ecdysozoa</taxon>
        <taxon>Nematoda</taxon>
        <taxon>Chromadorea</taxon>
        <taxon>Rhabditida</taxon>
        <taxon>Rhabditina</taxon>
        <taxon>Rhabditomorpha</taxon>
        <taxon>Strongyloidea</taxon>
        <taxon>Trichostrongylidae</taxon>
        <taxon>Teladorsagia</taxon>
    </lineage>
</organism>
<dbReference type="InterPro" id="IPR002716">
    <property type="entry name" value="PIN_dom"/>
</dbReference>
<proteinExistence type="predicted"/>
<name>A0A2G9TF30_TELCI</name>
<evidence type="ECO:0000256" key="1">
    <source>
        <dbReference type="SAM" id="MobiDB-lite"/>
    </source>
</evidence>